<dbReference type="GO" id="GO:0008237">
    <property type="term" value="F:metallopeptidase activity"/>
    <property type="evidence" value="ECO:0007669"/>
    <property type="project" value="UniProtKB-KW"/>
</dbReference>
<dbReference type="InterPro" id="IPR052710">
    <property type="entry name" value="CAAX_protease"/>
</dbReference>
<proteinExistence type="predicted"/>
<keyword evidence="3" id="KW-0645">Protease</keyword>
<keyword evidence="1" id="KW-1133">Transmembrane helix</keyword>
<feature type="transmembrane region" description="Helical" evidence="1">
    <location>
        <begin position="171"/>
        <end position="187"/>
    </location>
</feature>
<gene>
    <name evidence="3" type="ORF">IAC04_02175</name>
</gene>
<dbReference type="EMBL" id="DXAW01000042">
    <property type="protein sequence ID" value="HIZ85279.1"/>
    <property type="molecule type" value="Genomic_DNA"/>
</dbReference>
<feature type="transmembrane region" description="Helical" evidence="1">
    <location>
        <begin position="37"/>
        <end position="54"/>
    </location>
</feature>
<reference evidence="3" key="1">
    <citation type="journal article" date="2021" name="PeerJ">
        <title>Extensive microbial diversity within the chicken gut microbiome revealed by metagenomics and culture.</title>
        <authorList>
            <person name="Gilroy R."/>
            <person name="Ravi A."/>
            <person name="Getino M."/>
            <person name="Pursley I."/>
            <person name="Horton D.L."/>
            <person name="Alikhan N.F."/>
            <person name="Baker D."/>
            <person name="Gharbi K."/>
            <person name="Hall N."/>
            <person name="Watson M."/>
            <person name="Adriaenssens E.M."/>
            <person name="Foster-Nyarko E."/>
            <person name="Jarju S."/>
            <person name="Secka A."/>
            <person name="Antonio M."/>
            <person name="Oren A."/>
            <person name="Chaudhuri R.R."/>
            <person name="La Ragione R."/>
            <person name="Hildebrand F."/>
            <person name="Pallen M.J."/>
        </authorList>
    </citation>
    <scope>NUCLEOTIDE SEQUENCE</scope>
    <source>
        <strain evidence="3">Gambia16-554</strain>
    </source>
</reference>
<dbReference type="AlphaFoldDB" id="A0A9D2K8Y1"/>
<feature type="transmembrane region" description="Helical" evidence="1">
    <location>
        <begin position="230"/>
        <end position="249"/>
    </location>
</feature>
<keyword evidence="1" id="KW-0472">Membrane</keyword>
<dbReference type="Pfam" id="PF02517">
    <property type="entry name" value="Rce1-like"/>
    <property type="match status" value="1"/>
</dbReference>
<dbReference type="PANTHER" id="PTHR36435">
    <property type="entry name" value="SLR1288 PROTEIN"/>
    <property type="match status" value="1"/>
</dbReference>
<evidence type="ECO:0000313" key="3">
    <source>
        <dbReference type="EMBL" id="HIZ85279.1"/>
    </source>
</evidence>
<keyword evidence="3" id="KW-0378">Hydrolase</keyword>
<dbReference type="PANTHER" id="PTHR36435:SF1">
    <property type="entry name" value="CAAX AMINO TERMINAL PROTEASE FAMILY PROTEIN"/>
    <property type="match status" value="1"/>
</dbReference>
<dbReference type="GO" id="GO:0080120">
    <property type="term" value="P:CAAX-box protein maturation"/>
    <property type="evidence" value="ECO:0007669"/>
    <property type="project" value="UniProtKB-ARBA"/>
</dbReference>
<organism evidence="3 4">
    <name type="scientific">Candidatus Coprenecus stercoravium</name>
    <dbReference type="NCBI Taxonomy" id="2840735"/>
    <lineage>
        <taxon>Bacteria</taxon>
        <taxon>Pseudomonadati</taxon>
        <taxon>Bacteroidota</taxon>
        <taxon>Bacteroidia</taxon>
        <taxon>Bacteroidales</taxon>
        <taxon>Rikenellaceae</taxon>
        <taxon>Rikenellaceae incertae sedis</taxon>
        <taxon>Candidatus Coprenecus</taxon>
    </lineage>
</organism>
<protein>
    <submittedName>
        <fullName evidence="3">CPBP family intramembrane metalloprotease</fullName>
    </submittedName>
</protein>
<dbReference type="Proteomes" id="UP000824115">
    <property type="component" value="Unassembled WGS sequence"/>
</dbReference>
<dbReference type="GO" id="GO:0004175">
    <property type="term" value="F:endopeptidase activity"/>
    <property type="evidence" value="ECO:0007669"/>
    <property type="project" value="UniProtKB-ARBA"/>
</dbReference>
<feature type="transmembrane region" description="Helical" evidence="1">
    <location>
        <begin position="74"/>
        <end position="98"/>
    </location>
</feature>
<feature type="transmembrane region" description="Helical" evidence="1">
    <location>
        <begin position="192"/>
        <end position="210"/>
    </location>
</feature>
<keyword evidence="3" id="KW-0482">Metalloprotease</keyword>
<reference evidence="3" key="2">
    <citation type="submission" date="2021-04" db="EMBL/GenBank/DDBJ databases">
        <authorList>
            <person name="Gilroy R."/>
        </authorList>
    </citation>
    <scope>NUCLEOTIDE SEQUENCE</scope>
    <source>
        <strain evidence="3">Gambia16-554</strain>
    </source>
</reference>
<sequence length="262" mass="29189">MIKNFLRAEPGLKESWIILLLLTAGQAALSFAAGLPMILTYVLAYIPSLAYVYWLGARNRASVTRRQAPQEPRVLLAAVPVAVLVELAFIILISALTSWMKTPQWYDDMLLRMYTDELLPTAVTVCAAAPVLEELLFRRIILRGLVRRMPEWKAVAWSSLLFAVAHLNPWQAVPAFAMGCLFGWIYVRTGRWWSVVLMHAVNNALTVLVVALSGPDAALAPLDRLLGPDLYYILLTVSAVVSVFGLWLIRRITSGTNKTNIQ</sequence>
<evidence type="ECO:0000256" key="1">
    <source>
        <dbReference type="SAM" id="Phobius"/>
    </source>
</evidence>
<feature type="domain" description="CAAX prenyl protease 2/Lysostaphin resistance protein A-like" evidence="2">
    <location>
        <begin position="118"/>
        <end position="205"/>
    </location>
</feature>
<keyword evidence="1" id="KW-0812">Transmembrane</keyword>
<dbReference type="InterPro" id="IPR003675">
    <property type="entry name" value="Rce1/LyrA-like_dom"/>
</dbReference>
<accession>A0A9D2K8Y1</accession>
<name>A0A9D2K8Y1_9BACT</name>
<comment type="caution">
    <text evidence="3">The sequence shown here is derived from an EMBL/GenBank/DDBJ whole genome shotgun (WGS) entry which is preliminary data.</text>
</comment>
<evidence type="ECO:0000313" key="4">
    <source>
        <dbReference type="Proteomes" id="UP000824115"/>
    </source>
</evidence>
<evidence type="ECO:0000259" key="2">
    <source>
        <dbReference type="Pfam" id="PF02517"/>
    </source>
</evidence>